<dbReference type="InterPro" id="IPR019449">
    <property type="entry name" value="FMP27_WPPW_RBG"/>
</dbReference>
<accession>A0A9P3UJY9</accession>
<feature type="compositionally biased region" description="Low complexity" evidence="1">
    <location>
        <begin position="2680"/>
        <end position="2696"/>
    </location>
</feature>
<feature type="region of interest" description="Disordered" evidence="1">
    <location>
        <begin position="2391"/>
        <end position="2435"/>
    </location>
</feature>
<dbReference type="PANTHER" id="PTHR15678:SF6">
    <property type="entry name" value="BRIDGE-LIKE LIPID TRANSFER PROTEIN FAMILY MEMBER 2"/>
    <property type="match status" value="1"/>
</dbReference>
<feature type="transmembrane region" description="Helical" evidence="2">
    <location>
        <begin position="2997"/>
        <end position="3019"/>
    </location>
</feature>
<evidence type="ECO:0000259" key="5">
    <source>
        <dbReference type="SMART" id="SM01216"/>
    </source>
</evidence>
<organism evidence="6 7">
    <name type="scientific">Lyophyllum shimeji</name>
    <name type="common">Hon-shimeji</name>
    <name type="synonym">Tricholoma shimeji</name>
    <dbReference type="NCBI Taxonomy" id="47721"/>
    <lineage>
        <taxon>Eukaryota</taxon>
        <taxon>Fungi</taxon>
        <taxon>Dikarya</taxon>
        <taxon>Basidiomycota</taxon>
        <taxon>Agaricomycotina</taxon>
        <taxon>Agaricomycetes</taxon>
        <taxon>Agaricomycetidae</taxon>
        <taxon>Agaricales</taxon>
        <taxon>Tricholomatineae</taxon>
        <taxon>Lyophyllaceae</taxon>
        <taxon>Lyophyllum</taxon>
    </lineage>
</organism>
<keyword evidence="7" id="KW-1185">Reference proteome</keyword>
<dbReference type="InterPro" id="IPR045167">
    <property type="entry name" value="Hobbit"/>
</dbReference>
<feature type="domain" description="FMP27/BLTP2/Hobbit GFWDK motif-containing RBG unit" evidence="3">
    <location>
        <begin position="1223"/>
        <end position="1375"/>
    </location>
</feature>
<keyword evidence="2" id="KW-0812">Transmembrane</keyword>
<gene>
    <name evidence="6" type="primary">FMP27</name>
    <name evidence="6" type="ORF">LshimejAT787_0107940</name>
</gene>
<evidence type="ECO:0000313" key="7">
    <source>
        <dbReference type="Proteomes" id="UP001063166"/>
    </source>
</evidence>
<evidence type="ECO:0000259" key="4">
    <source>
        <dbReference type="SMART" id="SM01215"/>
    </source>
</evidence>
<evidence type="ECO:0000259" key="3">
    <source>
        <dbReference type="SMART" id="SM01214"/>
    </source>
</evidence>
<dbReference type="SMART" id="SM01215">
    <property type="entry name" value="Fmp27_SW"/>
    <property type="match status" value="1"/>
</dbReference>
<proteinExistence type="predicted"/>
<dbReference type="OrthoDB" id="1562405at2759"/>
<reference evidence="6" key="1">
    <citation type="submission" date="2022-07" db="EMBL/GenBank/DDBJ databases">
        <title>The genome of Lyophyllum shimeji provides insight into the initial evolution of ectomycorrhizal fungal genome.</title>
        <authorList>
            <person name="Kobayashi Y."/>
            <person name="Shibata T."/>
            <person name="Hirakawa H."/>
            <person name="Shigenobu S."/>
            <person name="Nishiyama T."/>
            <person name="Yamada A."/>
            <person name="Hasebe M."/>
            <person name="Kawaguchi M."/>
        </authorList>
    </citation>
    <scope>NUCLEOTIDE SEQUENCE</scope>
    <source>
        <strain evidence="6">AT787</strain>
    </source>
</reference>
<keyword evidence="2" id="KW-0472">Membrane</keyword>
<feature type="compositionally biased region" description="Basic and acidic residues" evidence="1">
    <location>
        <begin position="2391"/>
        <end position="2401"/>
    </location>
</feature>
<feature type="region of interest" description="Disordered" evidence="1">
    <location>
        <begin position="2616"/>
        <end position="2713"/>
    </location>
</feature>
<protein>
    <submittedName>
        <fullName evidence="6">RNA pol II promoter Fmp27 protein</fullName>
    </submittedName>
</protein>
<dbReference type="InterPro" id="IPR019441">
    <property type="entry name" value="FMP27/BLTP2/Hobbit_GFWDK_RBG"/>
</dbReference>
<feature type="domain" description="FMP27 SW motif-containing RBG unit" evidence="4">
    <location>
        <begin position="1102"/>
        <end position="1205"/>
    </location>
</feature>
<dbReference type="InterPro" id="IPR019415">
    <property type="entry name" value="FMP27_SW_RBG"/>
</dbReference>
<feature type="region of interest" description="Disordered" evidence="1">
    <location>
        <begin position="2592"/>
        <end position="2611"/>
    </location>
</feature>
<comment type="caution">
    <text evidence="6">The sequence shown here is derived from an EMBL/GenBank/DDBJ whole genome shotgun (WGS) entry which is preliminary data.</text>
</comment>
<dbReference type="Pfam" id="PF10344">
    <property type="entry name" value="Hobbit"/>
    <property type="match status" value="1"/>
</dbReference>
<dbReference type="Pfam" id="PF11204">
    <property type="entry name" value="DUF2985"/>
    <property type="match status" value="1"/>
</dbReference>
<dbReference type="SMART" id="SM01216">
    <property type="entry name" value="Fmp27_WPPW"/>
    <property type="match status" value="1"/>
</dbReference>
<dbReference type="PANTHER" id="PTHR15678">
    <property type="entry name" value="ANTIGEN MLAA-22-RELATED"/>
    <property type="match status" value="1"/>
</dbReference>
<feature type="domain" description="FMP27 WPPW motif-containing RBG unit" evidence="5">
    <location>
        <begin position="1620"/>
        <end position="2062"/>
    </location>
</feature>
<feature type="region of interest" description="Disordered" evidence="1">
    <location>
        <begin position="238"/>
        <end position="257"/>
    </location>
</feature>
<dbReference type="InterPro" id="IPR021369">
    <property type="entry name" value="DUF2985"/>
</dbReference>
<name>A0A9P3UJY9_LYOSH</name>
<keyword evidence="2" id="KW-1133">Transmembrane helix</keyword>
<evidence type="ECO:0000313" key="6">
    <source>
        <dbReference type="EMBL" id="GLB33910.1"/>
    </source>
</evidence>
<dbReference type="Proteomes" id="UP001063166">
    <property type="component" value="Unassembled WGS sequence"/>
</dbReference>
<dbReference type="EMBL" id="BRPK01000001">
    <property type="protein sequence ID" value="GLB33910.1"/>
    <property type="molecule type" value="Genomic_DNA"/>
</dbReference>
<dbReference type="SMART" id="SM01214">
    <property type="entry name" value="Fmp27_GFWDK"/>
    <property type="match status" value="1"/>
</dbReference>
<evidence type="ECO:0000256" key="2">
    <source>
        <dbReference type="SAM" id="Phobius"/>
    </source>
</evidence>
<feature type="compositionally biased region" description="Basic and acidic residues" evidence="1">
    <location>
        <begin position="3234"/>
        <end position="3265"/>
    </location>
</feature>
<evidence type="ECO:0000256" key="1">
    <source>
        <dbReference type="SAM" id="MobiDB-lite"/>
    </source>
</evidence>
<feature type="transmembrane region" description="Helical" evidence="2">
    <location>
        <begin position="3138"/>
        <end position="3162"/>
    </location>
</feature>
<feature type="transmembrane region" description="Helical" evidence="2">
    <location>
        <begin position="3168"/>
        <end position="3191"/>
    </location>
</feature>
<feature type="region of interest" description="Disordered" evidence="1">
    <location>
        <begin position="3212"/>
        <end position="3265"/>
    </location>
</feature>
<sequence>MAHRLWNLVSSAYALVEPFFRPLIRTWVVAGLRLLIRWLPHVISALKFEAHSSTFTFPELPGTRISAEKLTLHADLSFTELEKAVDTKDHIKMPRSSRSKRSYGVVAWRRRLTASFKRTLDRAWGMAQGQAAISINLHNIGGSTQSVTDSGGREVQFLRLPGAIDFRASMGFSPREGTADAHSLEVSLKIGDCTLETDTLKLLSQSLKPRESVLEPNGKKVPASPMLYPDSPIASPSPAYSETLFSPQSSVMSPGTDDSLSALLSPEVMSPASPSSPFLEVLSASIRPRRRHVHVPRTRLKDIKDPSILSVLHHANVEVAAVTFVTQRRWGADPYELKIQDIAVKTNVCNDSSEEVFHKHWLGRGRKVESYDSDAYNLKLSIRRISLDRRTRLDTMRLLTLEAADFQALATQWPAPWLTPSPFISGDPNTPLLAIRGELGGMELTERLERLRELAALAEPSVKGNPSQPTAPSSSLNLPRFAFELRCGPLIGRIICADTKGSEPFAVELRNNGLVISAESSFGQERRVNARQQPPDHERSLRMDYTFVFMLDPTLVRIRSKTKMDSRHFTRLRSFDADFLDDPSILSIEAIEVVGEGHAVASMEQDSESVASVVPSSSILDIQMSSDALCIEVWNPSVIVAIHQLISILPTQEDRVASPAPSKALLDRLPAGISVTMAIGRFVVFVTSPDINPQDTLDLSRGFACRTGLSMHYSSMHSGHAHRFQDLPRRTQTRHMLDLPQEQIVDAVSAARASTITHNASAHFRISLSDLSLRSAVATEYDADNPLIFEKDGSDFIHLECLRVPSMKVDLCLSGKRGTVLSKAGDTCDVSVMVPDVRATFQLSHVYSVMLAIHGLNSILPNPPRRTMDRSSPLVYRTKVVVTTLQVLCVLRTQSVALRMDGIETNILPDRPFSLQLSKAVAWVRLPSRINKWQSESGPKWEECVVLQTLHASVAPASGTSSISLDGESARLRIPFGYILADLIFDLTATAKAIRHLARITAQQQYSPMPPPEPEGPKVLPKITVRLRCMCLEASDDPFERKLADIWRCGLDAVKQRMEREAAFQAKVAAIYQAESEVPPSGPAEAGQEYHFGADHSVSIDEARRRLDEVHELDWTLRLQSVRQKHSKTEDAINQSLRGKLATNATSPVPNIVDVTPAARIPPLFRVLLDGVFLTLQRPSFPKGSLLDFLHEQGGLPYETGYSLLVSLHLDFTLSSLHVTLRDYPLPLFSIPPNSDRNLPAWAFDTDLVIAEEMGSEQSVCWVECPVLEQNYGALGAPALSISVPKTIMPVKTYANPVIHVATSDTTIISWGVSYTPAIQDLMRVIETLSSPPLDPSPPVGFWDKMRLIFHWSLIATFKGEVRFHMKGSRDPQKLSDEGAGFVLSWQGNTKLLVARKNEDNELLQVVSDCMLIAIPNLEHLYPRNQERLFSRRIPETSKPFRKICAEVRSGVRFGIGFVLERACGSECLKCSESAFHRQCRYFDFRPHYEVRLETKAQSPERKTSADSYNGFRSDFIHMSISLASSTRNVVPGSRHDPSSIHLTPKAFAHFWSWCGLFNSALSLPTRQGSYFPTRIVSPKFGRHLATLKYRLHVRPLFIMHAYIDESRETWADGVLPWIGVKGLIEELQADLHQRDEESVVAGPFQDTTKVLRRKPVYAAEVSLKGLDLRALLAIFREPLREAINMIAPPQRSNYRAHDDLPSTPSMSIWYDTHDFIEVDWSPSSEPKLHLLPVVTCPQFTYFKRHSVIPSNSTLASKFGDEKSHSCLLGKSLTVPQVQIEIAESRMKELRRLIRSKKSRNSDNTGSLEKMVTLLEDYVSLLSRPDSTSGDNDEKSNQSYLLPSYALSPDEWAEFENVYHIHCPKILMDSAIRDIMIQYYYCSRARKGLEYHMATRAVKFIRDQAEAVLDDESDDSGSWEYHNVSAATATAQMAASALKKMLKGDSSKPSVEISTSKEPAPSLEEFDPLEGWSEGLSLRKSHCCLLLKPQVVLRGEGSKGALVVAAVQAKLQAYTIMDDSNADDPICGKVMSRSLTSLSGLQTFAPAEMIAAENLYVPLEVLLDLRCESTAFDQLVPQTNATFLYDKFNRLRLRNNITSATRSSTDRSTTIGDSHLQDQTDLIRVHIPQFTVSASDEHFAAISHIVTHLLLFSDAAHKTRLEKLETLLFTYDFTDLVSAAQVVADLQGRLGEAIEAQKIAEYNHSRRLEEEEGQLEMLKLKAHIFLLSEELNFLFDAIKLAQDRFDDHTDQKSALLLHASSSEISWRMLDDRRDLLSKLVVQGIDFLWLSRQDSSTSNSLTVRNLQAFDGSRHALWTEILSKHDEPANHPLLKRGLFLLASWTVLAPVGGITIYESFELSLHPMRLQIDARVGRRIMEYLWPARKHRNSIEDAKKKADEPQRLAVDYRTSLDSPRALRGPNPSHESGKGELVPPLRKLGNSRSFTDLRGIAKDSLMVPTFHKLHSTETLRLDDAEGTSKRKGKATMKENDAAEMKIRTSQKSFVLVKISSMNLLLSIAKEGSFECTDARIKTRDLEYRNQTWSFEELVNQFIPSDTSWRGWVKMAFHQPLLPVLPVARELISKTKWIPSSSKTATQIDIRGPPPKLPRVRRLSIEDDANLSRAQSRHSKTRSKSAGPRWRQTSHRKLEPNITSLPLTDEPESITTEVELPNRSGGRKRMMSFFSRSSSKGNSTGSSATLPRHHRTTNSNKDVDGRYPILDLEVIGLVLMPSIRIKSSPYATLRDSPRPTPLTTLFISNAEHAAGSTTPPGSPAPPRMQRSMPALRRQASESPQEPQPHARPRSGTTSSRIQSYLIGSSRRHLRGSISDGGSLISSERAASPLSAVPHDGILTLEGPQAELLIRSNGEPGVIGSALSLPKSENDPDPFLSSDIHHDDVVEHLDVIDPQVGTVASLTNAANAILIPPQSWLSRKPVLVLTGPPPSTAVEDRELGGHREKYLQDSLDRHVDDVLRRPSKFRRTMQGVWSFLKTPMGVITAIYGFLVVFWGAAIVLFVGKLINLHNPNTQGFWVEVSSQVENALFTVTGIGLIPYRVLDTYRIYWIWHYKRKTRKLRKKAGIPQLFDEDDLPDPKYDPNYVHVLTEKDEKFLHRQQRKFQYSQTWYRPHGTETHRAFPINTALLICLLNDGNSIFQIMLCGTMWGLDRFQRPAWSTGILIPCSFLCGIAAAVFIWRGGQKTKRVAEVEERLRAALLAGDDDQTEGHPKIPASQQTPAEKTKRPRQDLESRTVVDEHMTVPRLRVEPAAS</sequence>
<feature type="region of interest" description="Disordered" evidence="1">
    <location>
        <begin position="2758"/>
        <end position="2808"/>
    </location>
</feature>